<dbReference type="EMBL" id="LSOG01000006">
    <property type="protein sequence ID" value="OEH48660.1"/>
    <property type="molecule type" value="Genomic_DNA"/>
</dbReference>
<feature type="signal peptide" evidence="1">
    <location>
        <begin position="1"/>
        <end position="22"/>
    </location>
</feature>
<evidence type="ECO:0000313" key="2">
    <source>
        <dbReference type="EMBL" id="OEH48660.1"/>
    </source>
</evidence>
<name>A0A1E5JVZ6_9GAMM</name>
<feature type="chain" id="PRO_5009179741" evidence="1">
    <location>
        <begin position="23"/>
        <end position="60"/>
    </location>
</feature>
<keyword evidence="3" id="KW-1185">Reference proteome</keyword>
<dbReference type="Proteomes" id="UP000095229">
    <property type="component" value="Unassembled WGS sequence"/>
</dbReference>
<proteinExistence type="predicted"/>
<accession>A0A1E5JVZ6</accession>
<evidence type="ECO:0000313" key="3">
    <source>
        <dbReference type="Proteomes" id="UP000095229"/>
    </source>
</evidence>
<gene>
    <name evidence="2" type="ORF">lpari_00269</name>
</gene>
<organism evidence="2 3">
    <name type="scientific">Legionella parisiensis</name>
    <dbReference type="NCBI Taxonomy" id="45071"/>
    <lineage>
        <taxon>Bacteria</taxon>
        <taxon>Pseudomonadati</taxon>
        <taxon>Pseudomonadota</taxon>
        <taxon>Gammaproteobacteria</taxon>
        <taxon>Legionellales</taxon>
        <taxon>Legionellaceae</taxon>
        <taxon>Legionella</taxon>
    </lineage>
</organism>
<reference evidence="2 3" key="1">
    <citation type="submission" date="2016-02" db="EMBL/GenBank/DDBJ databases">
        <title>Secondary metabolites in Legionella.</title>
        <authorList>
            <person name="Tobias N.J."/>
            <person name="Bode H.B."/>
        </authorList>
    </citation>
    <scope>NUCLEOTIDE SEQUENCE [LARGE SCALE GENOMIC DNA]</scope>
    <source>
        <strain evidence="2 3">DSM 19216</strain>
    </source>
</reference>
<comment type="caution">
    <text evidence="2">The sequence shown here is derived from an EMBL/GenBank/DDBJ whole genome shotgun (WGS) entry which is preliminary data.</text>
</comment>
<evidence type="ECO:0000256" key="1">
    <source>
        <dbReference type="SAM" id="SignalP"/>
    </source>
</evidence>
<protein>
    <submittedName>
        <fullName evidence="2">Uncharacterized protein</fullName>
    </submittedName>
</protein>
<dbReference type="AlphaFoldDB" id="A0A1E5JVZ6"/>
<sequence length="60" mass="6764">MNKLKLYSFLSSAFIVSMTSQAASTVFIDEINMYHYLTKSNNSLVGKNSDYQFVLSSKVT</sequence>
<keyword evidence="1" id="KW-0732">Signal</keyword>